<reference evidence="5 6" key="1">
    <citation type="journal article" date="2018" name="PLoS Pathog.">
        <title>Evolution of structural diversity of trichothecenes, a family of toxins produced by plant pathogenic and entomopathogenic fungi.</title>
        <authorList>
            <person name="Proctor R.H."/>
            <person name="McCormick S.P."/>
            <person name="Kim H.S."/>
            <person name="Cardoza R.E."/>
            <person name="Stanley A.M."/>
            <person name="Lindo L."/>
            <person name="Kelly A."/>
            <person name="Brown D.W."/>
            <person name="Lee T."/>
            <person name="Vaughan M.M."/>
            <person name="Alexander N.J."/>
            <person name="Busman M."/>
            <person name="Gutierrez S."/>
        </authorList>
    </citation>
    <scope>NUCLEOTIDE SEQUENCE [LARGE SCALE GENOMIC DNA]</scope>
    <source>
        <strain evidence="5 6">NRRL 13405</strain>
    </source>
</reference>
<feature type="domain" description="Azaphilone pigments biosynthesis cluster protein L N-terminal" evidence="4">
    <location>
        <begin position="1"/>
        <end position="99"/>
    </location>
</feature>
<dbReference type="PANTHER" id="PTHR24189">
    <property type="entry name" value="MYOTROPHIN"/>
    <property type="match status" value="1"/>
</dbReference>
<dbReference type="Pfam" id="PF17111">
    <property type="entry name" value="PigL_N"/>
    <property type="match status" value="1"/>
</dbReference>
<keyword evidence="2" id="KW-0040">ANK repeat</keyword>
<dbReference type="Proteomes" id="UP000265631">
    <property type="component" value="Unassembled WGS sequence"/>
</dbReference>
<evidence type="ECO:0000313" key="5">
    <source>
        <dbReference type="EMBL" id="RFN48319.1"/>
    </source>
</evidence>
<protein>
    <recommendedName>
        <fullName evidence="4">Azaphilone pigments biosynthesis cluster protein L N-terminal domain-containing protein</fullName>
    </recommendedName>
</protein>
<dbReference type="EMBL" id="PXXK01000212">
    <property type="protein sequence ID" value="RFN48319.1"/>
    <property type="molecule type" value="Genomic_DNA"/>
</dbReference>
<name>A0A395MMJ2_9HYPO</name>
<keyword evidence="3" id="KW-0732">Signal</keyword>
<feature type="signal peptide" evidence="3">
    <location>
        <begin position="1"/>
        <end position="21"/>
    </location>
</feature>
<sequence length="693" mass="78370">MEAIGAGASTLAFVLLALKSAKIINESLSSIKDAPRTVIELLEDIKFLQSVLERLSQCTLQHASISTVDSLTQTLQGCTTELSRIEGRLAKFLQDTAQSMSELSSKADAQATAATSILEEILSEVSRLHARINQDPASGTEEHSDHADDAIVNNLEALQLCSELDSSISRLSTLVDHDGLSLDAEDAEQIIDDLRRFVIVAREKSAANSKPENSNAYSIGADSNTKLEGKASLRDHDEQGMPLLHYAATASVEMCKFLIQSGADVDEMGENTGTALSRIAGLDRHDTTLLLLENMADPTLSYPGWDNPLYTACNLDIPSAELFLRHGRHFTLHDLESYDLNGRTRLHQICMAETKSTSKKKALEMLTVAGANLSARIIKSWSPDDHQTLGFTCLHSLVYKAHRSRDIDELEALVFLIRHGADVFSVDHHQHSVSMRAYLPNDNDNQYSSKGSYRGDLWDAALSICGYDVSEHRAIYPRVSRYNKSYRRKDFERLWQGHESSCPYWDDERYPKVGGDENFWKQPIRRCDHISCSDCEDPQAETFDLEKENGLEANVPGYALDMYRRWTLEASEPEIDAFDRLRSRESPISVDYELYDLISQPERDYNEIPEAYYIWEREQEELEQQEQTPEASEDGEEAFKRLVVEPMMNDLGEQMERDMAEGPGENEEHCMFVDQWLDYYIRAAEEEEEEDME</sequence>
<feature type="chain" id="PRO_5017269371" description="Azaphilone pigments biosynthesis cluster protein L N-terminal domain-containing protein" evidence="3">
    <location>
        <begin position="22"/>
        <end position="693"/>
    </location>
</feature>
<dbReference type="SMART" id="SM00248">
    <property type="entry name" value="ANK"/>
    <property type="match status" value="4"/>
</dbReference>
<dbReference type="SUPFAM" id="SSF48403">
    <property type="entry name" value="Ankyrin repeat"/>
    <property type="match status" value="1"/>
</dbReference>
<accession>A0A395MMJ2</accession>
<dbReference type="InterPro" id="IPR031348">
    <property type="entry name" value="PigL_N"/>
</dbReference>
<dbReference type="Gene3D" id="1.25.40.20">
    <property type="entry name" value="Ankyrin repeat-containing domain"/>
    <property type="match status" value="2"/>
</dbReference>
<dbReference type="InterPro" id="IPR002110">
    <property type="entry name" value="Ankyrin_rpt"/>
</dbReference>
<dbReference type="InterPro" id="IPR050745">
    <property type="entry name" value="Multifunctional_regulatory"/>
</dbReference>
<evidence type="ECO:0000313" key="6">
    <source>
        <dbReference type="Proteomes" id="UP000265631"/>
    </source>
</evidence>
<keyword evidence="1" id="KW-0677">Repeat</keyword>
<comment type="caution">
    <text evidence="5">The sequence shown here is derived from an EMBL/GenBank/DDBJ whole genome shotgun (WGS) entry which is preliminary data.</text>
</comment>
<dbReference type="Pfam" id="PF00023">
    <property type="entry name" value="Ank"/>
    <property type="match status" value="1"/>
</dbReference>
<evidence type="ECO:0000256" key="1">
    <source>
        <dbReference type="ARBA" id="ARBA00022737"/>
    </source>
</evidence>
<keyword evidence="6" id="KW-1185">Reference proteome</keyword>
<evidence type="ECO:0000256" key="3">
    <source>
        <dbReference type="SAM" id="SignalP"/>
    </source>
</evidence>
<gene>
    <name evidence="5" type="ORF">FIE12Z_7368</name>
</gene>
<dbReference type="AlphaFoldDB" id="A0A395MMJ2"/>
<dbReference type="InterPro" id="IPR036770">
    <property type="entry name" value="Ankyrin_rpt-contain_sf"/>
</dbReference>
<proteinExistence type="predicted"/>
<evidence type="ECO:0000256" key="2">
    <source>
        <dbReference type="ARBA" id="ARBA00023043"/>
    </source>
</evidence>
<organism evidence="5 6">
    <name type="scientific">Fusarium flagelliforme</name>
    <dbReference type="NCBI Taxonomy" id="2675880"/>
    <lineage>
        <taxon>Eukaryota</taxon>
        <taxon>Fungi</taxon>
        <taxon>Dikarya</taxon>
        <taxon>Ascomycota</taxon>
        <taxon>Pezizomycotina</taxon>
        <taxon>Sordariomycetes</taxon>
        <taxon>Hypocreomycetidae</taxon>
        <taxon>Hypocreales</taxon>
        <taxon>Nectriaceae</taxon>
        <taxon>Fusarium</taxon>
        <taxon>Fusarium incarnatum-equiseti species complex</taxon>
    </lineage>
</organism>
<dbReference type="STRING" id="2594813.A0A395MMJ2"/>
<evidence type="ECO:0000259" key="4">
    <source>
        <dbReference type="Pfam" id="PF17111"/>
    </source>
</evidence>